<keyword evidence="14" id="KW-1185">Reference proteome</keyword>
<dbReference type="STRING" id="1071381.G8BVS1"/>
<dbReference type="OMA" id="FYHRQFD"/>
<evidence type="ECO:0000256" key="10">
    <source>
        <dbReference type="PROSITE-ProRule" id="PRU10141"/>
    </source>
</evidence>
<dbReference type="EC" id="2.7.11.1" evidence="1"/>
<dbReference type="GO" id="GO:0004674">
    <property type="term" value="F:protein serine/threonine kinase activity"/>
    <property type="evidence" value="ECO:0007669"/>
    <property type="project" value="UniProtKB-KW"/>
</dbReference>
<dbReference type="Proteomes" id="UP000005666">
    <property type="component" value="Chromosome 7"/>
</dbReference>
<dbReference type="Pfam" id="PF00069">
    <property type="entry name" value="Pkinase"/>
    <property type="match status" value="1"/>
</dbReference>
<dbReference type="KEGG" id="tpf:TPHA_0G01630"/>
<name>G8BVS1_TETPH</name>
<feature type="region of interest" description="Disordered" evidence="11">
    <location>
        <begin position="822"/>
        <end position="871"/>
    </location>
</feature>
<dbReference type="SMART" id="SM00220">
    <property type="entry name" value="S_TKc"/>
    <property type="match status" value="1"/>
</dbReference>
<dbReference type="InterPro" id="IPR008271">
    <property type="entry name" value="Ser/Thr_kinase_AS"/>
</dbReference>
<dbReference type="InterPro" id="IPR017441">
    <property type="entry name" value="Protein_kinase_ATP_BS"/>
</dbReference>
<dbReference type="GeneID" id="11535924"/>
<sequence length="871" mass="99811">MRNLKIDDNQLKELINKSYNKLYGQFTSNELYEVGNYKILKQVGEGSFGKVYLAIHRPTHRKVVLKSSSKTDPNVVREVFYHRQFDHPYITKLYEIIITETKVWMSLEYCPGKELYDYLLVMRRIPLDECSRLFAQIVGAVYYAHSLNCVHRDLKLENILLDMQGNAKLADFGFTRECATKNQLETICGTTVYMAPELLRRDTYDGFKIDIWSLGVILYTLINGSMPFDEEDETRTEWKIINEEPDYNEKIFNANSIELIKSLLIKDPKKRPSMTEILKHKFLEPYGESILEEADKILLKQRNSMLNFNTKTEKRLLKMLKRSGFDTQAIKSSVQKRKCDSLSGHWYLLLEQEKESPKLHKSHLNKSILSLTKVFEDADEKNEELIDNLDTNLILSRTTSLHRNTSNGKDTSLSNEESLVGASLEPTITKNSILSSSTFSNDFMNSKNKLFKRMTKFFKSKNNQYFMASADQDSINAGSVGTALSRLSLENKRKRLESTENNIKLEVHKLPEDNPNITNGTKKDSLINKKKEIVIVSNRNSSSRNYGNMSNTKSGNFSEFSDNTSIDNYNDSESLSNMHFSLASNAKVLAPLNSRLATSISQHSQLSNDTYASDYSTDGNNSSSHKQEFTKYRSGKKQNTTSLNRTEKILNVYGRKFVRRDKSIISTTSSTSEISSRADSFYDLATVSLPTPNEKYSSDIPNARKHKLSRFDTKKSWLPGEGHSSRNNVRRRRSAKHNNYKNTVAENQFVIQEESSIDSDENNLQSNNDLLLSPRINLHDSEINSSGNDDDLNYKPFSSKTFLQTNTYGRHETILKHRSLSNDSEWSHRMSNGQDDISSMAVEEDDDGSDVDMSSYNQQIPNNLKFERESL</sequence>
<dbReference type="PROSITE" id="PS00107">
    <property type="entry name" value="PROTEIN_KINASE_ATP"/>
    <property type="match status" value="1"/>
</dbReference>
<protein>
    <recommendedName>
        <fullName evidence="1">non-specific serine/threonine protein kinase</fullName>
        <ecNumber evidence="1">2.7.11.1</ecNumber>
    </recommendedName>
</protein>
<dbReference type="GO" id="GO:0036464">
    <property type="term" value="C:cytoplasmic ribonucleoprotein granule"/>
    <property type="evidence" value="ECO:0007669"/>
    <property type="project" value="EnsemblFungi"/>
</dbReference>
<accession>G8BVS1</accession>
<evidence type="ECO:0000313" key="13">
    <source>
        <dbReference type="EMBL" id="CCE63999.1"/>
    </source>
</evidence>
<evidence type="ECO:0000256" key="9">
    <source>
        <dbReference type="ARBA" id="ARBA00048679"/>
    </source>
</evidence>
<dbReference type="CDD" id="cd14003">
    <property type="entry name" value="STKc_AMPK-like"/>
    <property type="match status" value="1"/>
</dbReference>
<keyword evidence="7 10" id="KW-0067">ATP-binding</keyword>
<feature type="binding site" evidence="10">
    <location>
        <position position="66"/>
    </location>
    <ligand>
        <name>ATP</name>
        <dbReference type="ChEBI" id="CHEBI:30616"/>
    </ligand>
</feature>
<dbReference type="AlphaFoldDB" id="G8BVS1"/>
<dbReference type="OrthoDB" id="942095at2759"/>
<feature type="compositionally biased region" description="Polar residues" evidence="11">
    <location>
        <begin position="852"/>
        <end position="862"/>
    </location>
</feature>
<dbReference type="GO" id="GO:0035556">
    <property type="term" value="P:intracellular signal transduction"/>
    <property type="evidence" value="ECO:0007669"/>
    <property type="project" value="TreeGrafter"/>
</dbReference>
<evidence type="ECO:0000256" key="1">
    <source>
        <dbReference type="ARBA" id="ARBA00012513"/>
    </source>
</evidence>
<feature type="compositionally biased region" description="Basic residues" evidence="11">
    <location>
        <begin position="728"/>
        <end position="739"/>
    </location>
</feature>
<gene>
    <name evidence="13" type="primary">TPHA0G01630</name>
    <name evidence="13" type="ordered locus">TPHA_0G01630</name>
</gene>
<evidence type="ECO:0000256" key="3">
    <source>
        <dbReference type="ARBA" id="ARBA00022553"/>
    </source>
</evidence>
<reference evidence="13 14" key="1">
    <citation type="journal article" date="2011" name="Proc. Natl. Acad. Sci. U.S.A.">
        <title>Evolutionary erosion of yeast sex chromosomes by mating-type switching accidents.</title>
        <authorList>
            <person name="Gordon J.L."/>
            <person name="Armisen D."/>
            <person name="Proux-Wera E."/>
            <person name="Oheigeartaigh S.S."/>
            <person name="Byrne K.P."/>
            <person name="Wolfe K.H."/>
        </authorList>
    </citation>
    <scope>NUCLEOTIDE SEQUENCE [LARGE SCALE GENOMIC DNA]</scope>
    <source>
        <strain evidence="14">ATCC 24235 / CBS 4417 / NBRC 1672 / NRRL Y-8282 / UCD 70-5</strain>
    </source>
</reference>
<dbReference type="Gene3D" id="1.10.510.10">
    <property type="entry name" value="Transferase(Phosphotransferase) domain 1"/>
    <property type="match status" value="1"/>
</dbReference>
<feature type="region of interest" description="Disordered" evidence="11">
    <location>
        <begin position="715"/>
        <end position="747"/>
    </location>
</feature>
<dbReference type="InterPro" id="IPR000719">
    <property type="entry name" value="Prot_kinase_dom"/>
</dbReference>
<dbReference type="GO" id="GO:0005524">
    <property type="term" value="F:ATP binding"/>
    <property type="evidence" value="ECO:0007669"/>
    <property type="project" value="UniProtKB-UniRule"/>
</dbReference>
<dbReference type="FunFam" id="1.10.510.10:FF:000650">
    <property type="entry name" value="Serine/threonine-protein kinase ppk16"/>
    <property type="match status" value="1"/>
</dbReference>
<dbReference type="InterPro" id="IPR011009">
    <property type="entry name" value="Kinase-like_dom_sf"/>
</dbReference>
<evidence type="ECO:0000256" key="5">
    <source>
        <dbReference type="ARBA" id="ARBA00022741"/>
    </source>
</evidence>
<dbReference type="PROSITE" id="PS50011">
    <property type="entry name" value="PROTEIN_KINASE_DOM"/>
    <property type="match status" value="1"/>
</dbReference>
<keyword evidence="3" id="KW-0597">Phosphoprotein</keyword>
<feature type="domain" description="Protein kinase" evidence="12">
    <location>
        <begin position="37"/>
        <end position="283"/>
    </location>
</feature>
<keyword evidence="6" id="KW-0418">Kinase</keyword>
<comment type="catalytic activity">
    <reaction evidence="8">
        <text>L-threonyl-[protein] + ATP = O-phospho-L-threonyl-[protein] + ADP + H(+)</text>
        <dbReference type="Rhea" id="RHEA:46608"/>
        <dbReference type="Rhea" id="RHEA-COMP:11060"/>
        <dbReference type="Rhea" id="RHEA-COMP:11605"/>
        <dbReference type="ChEBI" id="CHEBI:15378"/>
        <dbReference type="ChEBI" id="CHEBI:30013"/>
        <dbReference type="ChEBI" id="CHEBI:30616"/>
        <dbReference type="ChEBI" id="CHEBI:61977"/>
        <dbReference type="ChEBI" id="CHEBI:456216"/>
        <dbReference type="EC" id="2.7.11.1"/>
    </reaction>
</comment>
<evidence type="ECO:0000256" key="6">
    <source>
        <dbReference type="ARBA" id="ARBA00022777"/>
    </source>
</evidence>
<dbReference type="PANTHER" id="PTHR24346">
    <property type="entry name" value="MAP/MICROTUBULE AFFINITY-REGULATING KINASE"/>
    <property type="match status" value="1"/>
</dbReference>
<comment type="catalytic activity">
    <reaction evidence="9">
        <text>L-seryl-[protein] + ATP = O-phospho-L-seryl-[protein] + ADP + H(+)</text>
        <dbReference type="Rhea" id="RHEA:17989"/>
        <dbReference type="Rhea" id="RHEA-COMP:9863"/>
        <dbReference type="Rhea" id="RHEA-COMP:11604"/>
        <dbReference type="ChEBI" id="CHEBI:15378"/>
        <dbReference type="ChEBI" id="CHEBI:29999"/>
        <dbReference type="ChEBI" id="CHEBI:30616"/>
        <dbReference type="ChEBI" id="CHEBI:83421"/>
        <dbReference type="ChEBI" id="CHEBI:456216"/>
        <dbReference type="EC" id="2.7.11.1"/>
    </reaction>
</comment>
<dbReference type="SUPFAM" id="SSF56112">
    <property type="entry name" value="Protein kinase-like (PK-like)"/>
    <property type="match status" value="1"/>
</dbReference>
<feature type="compositionally biased region" description="Polar residues" evidence="11">
    <location>
        <begin position="611"/>
        <end position="624"/>
    </location>
</feature>
<organism evidence="13 14">
    <name type="scientific">Tetrapisispora phaffii (strain ATCC 24235 / CBS 4417 / NBRC 1672 / NRRL Y-8282 / UCD 70-5)</name>
    <name type="common">Yeast</name>
    <name type="synonym">Fabospora phaffii</name>
    <dbReference type="NCBI Taxonomy" id="1071381"/>
    <lineage>
        <taxon>Eukaryota</taxon>
        <taxon>Fungi</taxon>
        <taxon>Dikarya</taxon>
        <taxon>Ascomycota</taxon>
        <taxon>Saccharomycotina</taxon>
        <taxon>Saccharomycetes</taxon>
        <taxon>Saccharomycetales</taxon>
        <taxon>Saccharomycetaceae</taxon>
        <taxon>Tetrapisispora</taxon>
    </lineage>
</organism>
<dbReference type="PANTHER" id="PTHR24346:SF110">
    <property type="entry name" value="NON-SPECIFIC SERINE_THREONINE PROTEIN KINASE"/>
    <property type="match status" value="1"/>
</dbReference>
<dbReference type="RefSeq" id="XP_003686433.1">
    <property type="nucleotide sequence ID" value="XM_003686385.1"/>
</dbReference>
<evidence type="ECO:0000313" key="14">
    <source>
        <dbReference type="Proteomes" id="UP000005666"/>
    </source>
</evidence>
<evidence type="ECO:0000256" key="4">
    <source>
        <dbReference type="ARBA" id="ARBA00022679"/>
    </source>
</evidence>
<dbReference type="HOGENOM" id="CLU_011780_0_1_1"/>
<keyword evidence="5 10" id="KW-0547">Nucleotide-binding</keyword>
<feature type="region of interest" description="Disordered" evidence="11">
    <location>
        <begin position="611"/>
        <end position="643"/>
    </location>
</feature>
<evidence type="ECO:0000256" key="8">
    <source>
        <dbReference type="ARBA" id="ARBA00047899"/>
    </source>
</evidence>
<proteinExistence type="predicted"/>
<evidence type="ECO:0000259" key="12">
    <source>
        <dbReference type="PROSITE" id="PS50011"/>
    </source>
</evidence>
<dbReference type="EMBL" id="HE612862">
    <property type="protein sequence ID" value="CCE63999.1"/>
    <property type="molecule type" value="Genomic_DNA"/>
</dbReference>
<evidence type="ECO:0000256" key="11">
    <source>
        <dbReference type="SAM" id="MobiDB-lite"/>
    </source>
</evidence>
<evidence type="ECO:0000256" key="2">
    <source>
        <dbReference type="ARBA" id="ARBA00022527"/>
    </source>
</evidence>
<keyword evidence="2" id="KW-0723">Serine/threonine-protein kinase</keyword>
<dbReference type="eggNOG" id="KOG0583">
    <property type="taxonomic scope" value="Eukaryota"/>
</dbReference>
<evidence type="ECO:0000256" key="7">
    <source>
        <dbReference type="ARBA" id="ARBA00022840"/>
    </source>
</evidence>
<keyword evidence="4" id="KW-0808">Transferase</keyword>
<dbReference type="PROSITE" id="PS00108">
    <property type="entry name" value="PROTEIN_KINASE_ST"/>
    <property type="match status" value="1"/>
</dbReference>
<feature type="compositionally biased region" description="Polar residues" evidence="11">
    <location>
        <begin position="822"/>
        <end position="837"/>
    </location>
</feature>